<dbReference type="PANTHER" id="PTHR43155">
    <property type="entry name" value="CYCLIC DI-GMP PHOSPHODIESTERASE PA4108-RELATED"/>
    <property type="match status" value="1"/>
</dbReference>
<evidence type="ECO:0000313" key="2">
    <source>
        <dbReference type="EMBL" id="MBR0597506.1"/>
    </source>
</evidence>
<dbReference type="InterPro" id="IPR003607">
    <property type="entry name" value="HD/PDEase_dom"/>
</dbReference>
<dbReference type="EMBL" id="JAGSND010000003">
    <property type="protein sequence ID" value="MBR0597506.1"/>
    <property type="molecule type" value="Genomic_DNA"/>
</dbReference>
<dbReference type="RefSeq" id="WP_227017637.1">
    <property type="nucleotide sequence ID" value="NZ_JAGSND010000003.1"/>
</dbReference>
<gene>
    <name evidence="2" type="ORF">KCX82_06465</name>
</gene>
<dbReference type="AlphaFoldDB" id="A0A8J8B1C2"/>
<proteinExistence type="predicted"/>
<dbReference type="CDD" id="cd00077">
    <property type="entry name" value="HDc"/>
    <property type="match status" value="1"/>
</dbReference>
<dbReference type="Pfam" id="PF13487">
    <property type="entry name" value="HD_5"/>
    <property type="match status" value="1"/>
</dbReference>
<keyword evidence="3" id="KW-1185">Reference proteome</keyword>
<accession>A0A8J8B1C2</accession>
<comment type="caution">
    <text evidence="2">The sequence shown here is derived from an EMBL/GenBank/DDBJ whole genome shotgun (WGS) entry which is preliminary data.</text>
</comment>
<dbReference type="SUPFAM" id="SSF109604">
    <property type="entry name" value="HD-domain/PDEase-like"/>
    <property type="match status" value="1"/>
</dbReference>
<dbReference type="Gene3D" id="1.10.3210.10">
    <property type="entry name" value="Hypothetical protein af1432"/>
    <property type="match status" value="1"/>
</dbReference>
<sequence length="356" mass="40420">MRFVPTYCLREGMILGDNLYSNSGDLMLSCGTVLTGEYVKSIERLQYNGVYIDDDISKDIPIITVINDSVRAQTVKGIKDIFIHCEKGNKNVKNDFKSAKLQIENIVDEIFKNRNLMVNMIDMKVFDDYTYYHSVNVAVLSIVLGVALDMDRDELCNLGFAALLHDIGKVFINKDILNKKGQLTHTEFEEIKTHSLLGCNHIKKGYGVSNAAYMGILDHHEKYEGGGYPNNLQGERISWYGRIIAVADVYDALTSDRPYRKSLLPSDAMEYIMASTMTLFDPRVVEVFVKKIAPYPIGTCVRLSNGLTGIVVENYEDLCMRPRVRIFMDKEQQDIDPYEIELADYQSLNITVIEIV</sequence>
<dbReference type="SMART" id="SM00471">
    <property type="entry name" value="HDc"/>
    <property type="match status" value="1"/>
</dbReference>
<evidence type="ECO:0000259" key="1">
    <source>
        <dbReference type="PROSITE" id="PS51832"/>
    </source>
</evidence>
<reference evidence="2" key="1">
    <citation type="submission" date="2021-04" db="EMBL/GenBank/DDBJ databases">
        <title>Sinoanaerobacter chloroacetimidivorans sp. nov., an obligate anaerobic bacterium isolated from anaerobic sludge.</title>
        <authorList>
            <person name="Bao Y."/>
        </authorList>
    </citation>
    <scope>NUCLEOTIDE SEQUENCE</scope>
    <source>
        <strain evidence="2">BAD-6</strain>
    </source>
</reference>
<dbReference type="PROSITE" id="PS51832">
    <property type="entry name" value="HD_GYP"/>
    <property type="match status" value="1"/>
</dbReference>
<dbReference type="PANTHER" id="PTHR43155:SF2">
    <property type="entry name" value="CYCLIC DI-GMP PHOSPHODIESTERASE PA4108"/>
    <property type="match status" value="1"/>
</dbReference>
<feature type="domain" description="HD-GYP" evidence="1">
    <location>
        <begin position="108"/>
        <end position="304"/>
    </location>
</feature>
<evidence type="ECO:0000313" key="3">
    <source>
        <dbReference type="Proteomes" id="UP000675664"/>
    </source>
</evidence>
<name>A0A8J8B1C2_9FIRM</name>
<organism evidence="2 3">
    <name type="scientific">Sinanaerobacter chloroacetimidivorans</name>
    <dbReference type="NCBI Taxonomy" id="2818044"/>
    <lineage>
        <taxon>Bacteria</taxon>
        <taxon>Bacillati</taxon>
        <taxon>Bacillota</taxon>
        <taxon>Clostridia</taxon>
        <taxon>Peptostreptococcales</taxon>
        <taxon>Anaerovoracaceae</taxon>
        <taxon>Sinanaerobacter</taxon>
    </lineage>
</organism>
<dbReference type="Proteomes" id="UP000675664">
    <property type="component" value="Unassembled WGS sequence"/>
</dbReference>
<reference evidence="2" key="2">
    <citation type="submission" date="2021-04" db="EMBL/GenBank/DDBJ databases">
        <authorList>
            <person name="Liu J."/>
        </authorList>
    </citation>
    <scope>NUCLEOTIDE SEQUENCE</scope>
    <source>
        <strain evidence="2">BAD-6</strain>
    </source>
</reference>
<dbReference type="InterPro" id="IPR037522">
    <property type="entry name" value="HD_GYP_dom"/>
</dbReference>
<protein>
    <submittedName>
        <fullName evidence="2">HD-GYP domain-containing protein</fullName>
    </submittedName>
</protein>